<dbReference type="Proteomes" id="UP000657574">
    <property type="component" value="Unassembled WGS sequence"/>
</dbReference>
<dbReference type="InterPro" id="IPR029058">
    <property type="entry name" value="AB_hydrolase_fold"/>
</dbReference>
<dbReference type="EMBL" id="BMQA01000028">
    <property type="protein sequence ID" value="GGJ43160.1"/>
    <property type="molecule type" value="Genomic_DNA"/>
</dbReference>
<evidence type="ECO:0000313" key="5">
    <source>
        <dbReference type="Proteomes" id="UP000657574"/>
    </source>
</evidence>
<dbReference type="Pfam" id="PF07859">
    <property type="entry name" value="Abhydrolase_3"/>
    <property type="match status" value="1"/>
</dbReference>
<comment type="caution">
    <text evidence="4">The sequence shown here is derived from an EMBL/GenBank/DDBJ whole genome shotgun (WGS) entry which is preliminary data.</text>
</comment>
<keyword evidence="2" id="KW-0378">Hydrolase</keyword>
<reference evidence="4" key="1">
    <citation type="journal article" date="2014" name="Int. J. Syst. Evol. Microbiol.">
        <title>Complete genome sequence of Corynebacterium casei LMG S-19264T (=DSM 44701T), isolated from a smear-ripened cheese.</title>
        <authorList>
            <consortium name="US DOE Joint Genome Institute (JGI-PGF)"/>
            <person name="Walter F."/>
            <person name="Albersmeier A."/>
            <person name="Kalinowski J."/>
            <person name="Ruckert C."/>
        </authorList>
    </citation>
    <scope>NUCLEOTIDE SEQUENCE</scope>
    <source>
        <strain evidence="4">JCM 3086</strain>
    </source>
</reference>
<accession>A0A917L3L0</accession>
<evidence type="ECO:0000256" key="2">
    <source>
        <dbReference type="ARBA" id="ARBA00022801"/>
    </source>
</evidence>
<feature type="domain" description="Alpha/beta hydrolase fold-3" evidence="3">
    <location>
        <begin position="36"/>
        <end position="78"/>
    </location>
</feature>
<dbReference type="InterPro" id="IPR002168">
    <property type="entry name" value="Lipase_GDXG_HIS_AS"/>
</dbReference>
<sequence>MAQMIVPDTIRTARTTLGNRPALHVEPESTPRAGTILYFHGGGWVFGSPETALSLTGHLVARTGFGAYSLDYRPAPSIRSRPRSKTP</sequence>
<dbReference type="InterPro" id="IPR013094">
    <property type="entry name" value="AB_hydrolase_3"/>
</dbReference>
<protein>
    <recommendedName>
        <fullName evidence="3">Alpha/beta hydrolase fold-3 domain-containing protein</fullName>
    </recommendedName>
</protein>
<dbReference type="SUPFAM" id="SSF53474">
    <property type="entry name" value="alpha/beta-Hydrolases"/>
    <property type="match status" value="1"/>
</dbReference>
<comment type="similarity">
    <text evidence="1">Belongs to the 'GDXG' lipolytic enzyme family.</text>
</comment>
<dbReference type="GO" id="GO:0016787">
    <property type="term" value="F:hydrolase activity"/>
    <property type="evidence" value="ECO:0007669"/>
    <property type="project" value="UniProtKB-KW"/>
</dbReference>
<name>A0A917L3L0_9ACTN</name>
<keyword evidence="5" id="KW-1185">Reference proteome</keyword>
<reference evidence="4" key="2">
    <citation type="submission" date="2020-09" db="EMBL/GenBank/DDBJ databases">
        <authorList>
            <person name="Sun Q."/>
            <person name="Ohkuma M."/>
        </authorList>
    </citation>
    <scope>NUCLEOTIDE SEQUENCE</scope>
    <source>
        <strain evidence="4">JCM 3086</strain>
    </source>
</reference>
<proteinExistence type="inferred from homology"/>
<evidence type="ECO:0000313" key="4">
    <source>
        <dbReference type="EMBL" id="GGJ43160.1"/>
    </source>
</evidence>
<dbReference type="PROSITE" id="PS01173">
    <property type="entry name" value="LIPASE_GDXG_HIS"/>
    <property type="match status" value="1"/>
</dbReference>
<gene>
    <name evidence="4" type="ORF">GCM10010121_062970</name>
</gene>
<evidence type="ECO:0000259" key="3">
    <source>
        <dbReference type="Pfam" id="PF07859"/>
    </source>
</evidence>
<organism evidence="4 5">
    <name type="scientific">Streptomyces brasiliensis</name>
    <dbReference type="NCBI Taxonomy" id="1954"/>
    <lineage>
        <taxon>Bacteria</taxon>
        <taxon>Bacillati</taxon>
        <taxon>Actinomycetota</taxon>
        <taxon>Actinomycetes</taxon>
        <taxon>Kitasatosporales</taxon>
        <taxon>Streptomycetaceae</taxon>
        <taxon>Streptomyces</taxon>
    </lineage>
</organism>
<dbReference type="AlphaFoldDB" id="A0A917L3L0"/>
<dbReference type="Gene3D" id="3.40.50.1820">
    <property type="entry name" value="alpha/beta hydrolase"/>
    <property type="match status" value="1"/>
</dbReference>
<evidence type="ECO:0000256" key="1">
    <source>
        <dbReference type="ARBA" id="ARBA00010515"/>
    </source>
</evidence>